<sequence length="108" mass="12105">MNKRIPQVAELLRAEINKIIIRDFEPPIGMLISVSEVTVSDDLKNATAYLSIIPQNKIGTGLAVIQKFAGHVQKNLGKNIKLRVVPKINWQLDERALKYSAIDEALKE</sequence>
<dbReference type="GO" id="GO:0030490">
    <property type="term" value="P:maturation of SSU-rRNA"/>
    <property type="evidence" value="ECO:0007669"/>
    <property type="project" value="UniProtKB-UniRule"/>
</dbReference>
<keyword evidence="1 2" id="KW-0690">Ribosome biogenesis</keyword>
<dbReference type="InterPro" id="IPR000238">
    <property type="entry name" value="RbfA"/>
</dbReference>
<dbReference type="SUPFAM" id="SSF89919">
    <property type="entry name" value="Ribosome-binding factor A, RbfA"/>
    <property type="match status" value="1"/>
</dbReference>
<dbReference type="InterPro" id="IPR015946">
    <property type="entry name" value="KH_dom-like_a/b"/>
</dbReference>
<accession>A0A1G2BYX9</accession>
<reference evidence="3 4" key="1">
    <citation type="journal article" date="2016" name="Nat. Commun.">
        <title>Thousands of microbial genomes shed light on interconnected biogeochemical processes in an aquifer system.</title>
        <authorList>
            <person name="Anantharaman K."/>
            <person name="Brown C.T."/>
            <person name="Hug L.A."/>
            <person name="Sharon I."/>
            <person name="Castelle C.J."/>
            <person name="Probst A.J."/>
            <person name="Thomas B.C."/>
            <person name="Singh A."/>
            <person name="Wilkins M.J."/>
            <person name="Karaoz U."/>
            <person name="Brodie E.L."/>
            <person name="Williams K.H."/>
            <person name="Hubbard S.S."/>
            <person name="Banfield J.F."/>
        </authorList>
    </citation>
    <scope>NUCLEOTIDE SEQUENCE [LARGE SCALE GENOMIC DNA]</scope>
</reference>
<dbReference type="InterPro" id="IPR023799">
    <property type="entry name" value="RbfA_dom_sf"/>
</dbReference>
<dbReference type="Gene3D" id="3.30.300.20">
    <property type="match status" value="1"/>
</dbReference>
<dbReference type="GO" id="GO:0005829">
    <property type="term" value="C:cytosol"/>
    <property type="evidence" value="ECO:0007669"/>
    <property type="project" value="TreeGrafter"/>
</dbReference>
<dbReference type="NCBIfam" id="TIGR00082">
    <property type="entry name" value="rbfA"/>
    <property type="match status" value="1"/>
</dbReference>
<comment type="subcellular location">
    <subcellularLocation>
        <location evidence="2">Cytoplasm</location>
    </subcellularLocation>
</comment>
<name>A0A1G2BYX9_9BACT</name>
<comment type="subunit">
    <text evidence="2">Monomer. Binds 30S ribosomal subunits, but not 50S ribosomal subunits or 70S ribosomes.</text>
</comment>
<comment type="caution">
    <text evidence="3">The sequence shown here is derived from an EMBL/GenBank/DDBJ whole genome shotgun (WGS) entry which is preliminary data.</text>
</comment>
<protein>
    <recommendedName>
        <fullName evidence="2">Ribosome-binding factor A</fullName>
    </recommendedName>
</protein>
<comment type="function">
    <text evidence="2">One of several proteins that assist in the late maturation steps of the functional core of the 30S ribosomal subunit. Associates with free 30S ribosomal subunits (but not with 30S subunits that are part of 70S ribosomes or polysomes). Required for efficient processing of 16S rRNA. May interact with the 5'-terminal helix region of 16S rRNA.</text>
</comment>
<dbReference type="PANTHER" id="PTHR33515:SF1">
    <property type="entry name" value="RIBOSOME-BINDING FACTOR A, CHLOROPLASTIC-RELATED"/>
    <property type="match status" value="1"/>
</dbReference>
<dbReference type="HAMAP" id="MF_00003">
    <property type="entry name" value="RbfA"/>
    <property type="match status" value="1"/>
</dbReference>
<organism evidence="3 4">
    <name type="scientific">Candidatus Komeilibacteria bacterium RIFOXYC1_FULL_37_11</name>
    <dbReference type="NCBI Taxonomy" id="1798555"/>
    <lineage>
        <taxon>Bacteria</taxon>
        <taxon>Candidatus Komeiliibacteriota</taxon>
    </lineage>
</organism>
<keyword evidence="2" id="KW-0963">Cytoplasm</keyword>
<evidence type="ECO:0000256" key="2">
    <source>
        <dbReference type="HAMAP-Rule" id="MF_00003"/>
    </source>
</evidence>
<dbReference type="PANTHER" id="PTHR33515">
    <property type="entry name" value="RIBOSOME-BINDING FACTOR A, CHLOROPLASTIC-RELATED"/>
    <property type="match status" value="1"/>
</dbReference>
<proteinExistence type="inferred from homology"/>
<gene>
    <name evidence="2" type="primary">rbfA</name>
    <name evidence="3" type="ORF">A2406_03085</name>
</gene>
<evidence type="ECO:0000313" key="3">
    <source>
        <dbReference type="EMBL" id="OGY94373.1"/>
    </source>
</evidence>
<dbReference type="AlphaFoldDB" id="A0A1G2BYX9"/>
<dbReference type="EMBL" id="MHKQ01000009">
    <property type="protein sequence ID" value="OGY94373.1"/>
    <property type="molecule type" value="Genomic_DNA"/>
</dbReference>
<dbReference type="Pfam" id="PF02033">
    <property type="entry name" value="RBFA"/>
    <property type="match status" value="1"/>
</dbReference>
<evidence type="ECO:0000256" key="1">
    <source>
        <dbReference type="ARBA" id="ARBA00022517"/>
    </source>
</evidence>
<dbReference type="Proteomes" id="UP000177626">
    <property type="component" value="Unassembled WGS sequence"/>
</dbReference>
<dbReference type="GO" id="GO:0043024">
    <property type="term" value="F:ribosomal small subunit binding"/>
    <property type="evidence" value="ECO:0007669"/>
    <property type="project" value="TreeGrafter"/>
</dbReference>
<evidence type="ECO:0000313" key="4">
    <source>
        <dbReference type="Proteomes" id="UP000177626"/>
    </source>
</evidence>
<comment type="similarity">
    <text evidence="2">Belongs to the RbfA family.</text>
</comment>